<protein>
    <recommendedName>
        <fullName evidence="5">Amine oxidase domain-containing protein</fullName>
    </recommendedName>
</protein>
<evidence type="ECO:0000313" key="4">
    <source>
        <dbReference type="Proteomes" id="UP000654075"/>
    </source>
</evidence>
<dbReference type="OMA" id="MQLCSLW"/>
<dbReference type="Pfam" id="PF13450">
    <property type="entry name" value="NAD_binding_8"/>
    <property type="match status" value="1"/>
</dbReference>
<evidence type="ECO:0000256" key="1">
    <source>
        <dbReference type="SAM" id="MobiDB-lite"/>
    </source>
</evidence>
<feature type="chain" id="PRO_5032455258" description="Amine oxidase domain-containing protein" evidence="2">
    <location>
        <begin position="19"/>
        <end position="501"/>
    </location>
</feature>
<organism evidence="3 4">
    <name type="scientific">Polarella glacialis</name>
    <name type="common">Dinoflagellate</name>
    <dbReference type="NCBI Taxonomy" id="89957"/>
    <lineage>
        <taxon>Eukaryota</taxon>
        <taxon>Sar</taxon>
        <taxon>Alveolata</taxon>
        <taxon>Dinophyceae</taxon>
        <taxon>Suessiales</taxon>
        <taxon>Suessiaceae</taxon>
        <taxon>Polarella</taxon>
    </lineage>
</organism>
<dbReference type="AlphaFoldDB" id="A0A813EKK8"/>
<sequence>MARLAAAAAVLVVGGSLAECRFQGRPQLTVRRAGFGKSSRGLSGGGDSTGGSGGVGSANVRQLREKAIDSGGSSESRTLPGSKPTYDGPPVAVVGGGLAGLACGLALRRLGVRAAIFDTGKRAPGGRASSKTFKRQGCTHIVDHAAQAFTAQGPEIRALVEEMEQEGVVQQWRGRVGSLSNTGQFTPRDETREGPLWIGSSSTGMAAVPTWLAAEQEVFQDVWVAKLEPVRGAPGAGWVLKTPKGKQLGEGRYSYVVMAHNGKCADRLINTLPEKTVAHAPLRCKFTAKASPTSDRLELSSLWVCILAVPRGSSPASFDGAFVESHAVLSWAGNNSAKYPRPQTGQSDVDVWTLISTAPYGSKNKCSQEFIPPEVRTKVSEEMRNAFCTLLGAPGVADSCEVLHMQLWGAAVPLNVCQQHFVHDAEARVGICGDWLTAPSVEGAMFSGLALADAVARELRGESLPSTPAQPFKSWAGKATGDFGGINARLLASAAVDSALS</sequence>
<dbReference type="OrthoDB" id="417877at2759"/>
<evidence type="ECO:0008006" key="5">
    <source>
        <dbReference type="Google" id="ProtNLM"/>
    </source>
</evidence>
<evidence type="ECO:0000313" key="3">
    <source>
        <dbReference type="EMBL" id="CAE8599980.1"/>
    </source>
</evidence>
<dbReference type="EMBL" id="CAJNNV010011663">
    <property type="protein sequence ID" value="CAE8599980.1"/>
    <property type="molecule type" value="Genomic_DNA"/>
</dbReference>
<dbReference type="SUPFAM" id="SSF51905">
    <property type="entry name" value="FAD/NAD(P)-binding domain"/>
    <property type="match status" value="1"/>
</dbReference>
<dbReference type="InterPro" id="IPR036188">
    <property type="entry name" value="FAD/NAD-bd_sf"/>
</dbReference>
<dbReference type="PANTHER" id="PTHR16128">
    <property type="entry name" value="FAD/NAD(P)-BINDING OXIDOREDUCTASE FAMILY PROTEIN"/>
    <property type="match status" value="1"/>
</dbReference>
<feature type="region of interest" description="Disordered" evidence="1">
    <location>
        <begin position="33"/>
        <end position="58"/>
    </location>
</feature>
<keyword evidence="4" id="KW-1185">Reference proteome</keyword>
<feature type="signal peptide" evidence="2">
    <location>
        <begin position="1"/>
        <end position="18"/>
    </location>
</feature>
<dbReference type="Gene3D" id="3.90.660.10">
    <property type="match status" value="1"/>
</dbReference>
<accession>A0A813EKK8</accession>
<dbReference type="PANTHER" id="PTHR16128:SF5">
    <property type="entry name" value="FAD_NAD(P)-BINDING OXIDOREDUCTASE FAMILY PROTEIN"/>
    <property type="match status" value="1"/>
</dbReference>
<feature type="compositionally biased region" description="Gly residues" evidence="1">
    <location>
        <begin position="42"/>
        <end position="56"/>
    </location>
</feature>
<reference evidence="3" key="1">
    <citation type="submission" date="2021-02" db="EMBL/GenBank/DDBJ databases">
        <authorList>
            <person name="Dougan E. K."/>
            <person name="Rhodes N."/>
            <person name="Thang M."/>
            <person name="Chan C."/>
        </authorList>
    </citation>
    <scope>NUCLEOTIDE SEQUENCE</scope>
</reference>
<evidence type="ECO:0000256" key="2">
    <source>
        <dbReference type="SAM" id="SignalP"/>
    </source>
</evidence>
<dbReference type="Proteomes" id="UP000654075">
    <property type="component" value="Unassembled WGS sequence"/>
</dbReference>
<proteinExistence type="predicted"/>
<keyword evidence="2" id="KW-0732">Signal</keyword>
<name>A0A813EKK8_POLGL</name>
<gene>
    <name evidence="3" type="ORF">PGLA1383_LOCUS18319</name>
</gene>
<feature type="region of interest" description="Disordered" evidence="1">
    <location>
        <begin position="67"/>
        <end position="86"/>
    </location>
</feature>
<dbReference type="Gene3D" id="3.50.50.60">
    <property type="entry name" value="FAD/NAD(P)-binding domain"/>
    <property type="match status" value="1"/>
</dbReference>
<comment type="caution">
    <text evidence="3">The sequence shown here is derived from an EMBL/GenBank/DDBJ whole genome shotgun (WGS) entry which is preliminary data.</text>
</comment>